<dbReference type="OrthoDB" id="61113at2759"/>
<keyword evidence="9" id="KW-1185">Reference proteome</keyword>
<evidence type="ECO:0000256" key="1">
    <source>
        <dbReference type="ARBA" id="ARBA00004141"/>
    </source>
</evidence>
<name>A0A6A5QWA3_AMPQU</name>
<dbReference type="PANTHER" id="PTHR33048">
    <property type="entry name" value="PTH11-LIKE INTEGRAL MEMBRANE PROTEIN (AFU_ORTHOLOGUE AFUA_5G11245)"/>
    <property type="match status" value="1"/>
</dbReference>
<evidence type="ECO:0000256" key="5">
    <source>
        <dbReference type="ARBA" id="ARBA00038359"/>
    </source>
</evidence>
<accession>A0A6A5QWA3</accession>
<keyword evidence="4 6" id="KW-0472">Membrane</keyword>
<dbReference type="AlphaFoldDB" id="A0A6A5QWA3"/>
<evidence type="ECO:0000259" key="7">
    <source>
        <dbReference type="Pfam" id="PF20684"/>
    </source>
</evidence>
<feature type="transmembrane region" description="Helical" evidence="6">
    <location>
        <begin position="139"/>
        <end position="161"/>
    </location>
</feature>
<keyword evidence="3 6" id="KW-1133">Transmembrane helix</keyword>
<evidence type="ECO:0000256" key="4">
    <source>
        <dbReference type="ARBA" id="ARBA00023136"/>
    </source>
</evidence>
<feature type="transmembrane region" description="Helical" evidence="6">
    <location>
        <begin position="104"/>
        <end position="127"/>
    </location>
</feature>
<dbReference type="GO" id="GO:0016020">
    <property type="term" value="C:membrane"/>
    <property type="evidence" value="ECO:0007669"/>
    <property type="project" value="UniProtKB-SubCell"/>
</dbReference>
<proteinExistence type="inferred from homology"/>
<feature type="domain" description="Rhodopsin" evidence="7">
    <location>
        <begin position="47"/>
        <end position="293"/>
    </location>
</feature>
<evidence type="ECO:0000256" key="3">
    <source>
        <dbReference type="ARBA" id="ARBA00022989"/>
    </source>
</evidence>
<protein>
    <recommendedName>
        <fullName evidence="7">Rhodopsin domain-containing protein</fullName>
    </recommendedName>
</protein>
<dbReference type="InterPro" id="IPR052337">
    <property type="entry name" value="SAT4-like"/>
</dbReference>
<evidence type="ECO:0000313" key="9">
    <source>
        <dbReference type="Proteomes" id="UP000800096"/>
    </source>
</evidence>
<feature type="transmembrane region" description="Helical" evidence="6">
    <location>
        <begin position="28"/>
        <end position="49"/>
    </location>
</feature>
<feature type="transmembrane region" description="Helical" evidence="6">
    <location>
        <begin position="227"/>
        <end position="250"/>
    </location>
</feature>
<gene>
    <name evidence="8" type="ORF">BDU57DRAFT_441371</name>
</gene>
<organism evidence="8 9">
    <name type="scientific">Ampelomyces quisqualis</name>
    <name type="common">Powdery mildew agent</name>
    <dbReference type="NCBI Taxonomy" id="50730"/>
    <lineage>
        <taxon>Eukaryota</taxon>
        <taxon>Fungi</taxon>
        <taxon>Dikarya</taxon>
        <taxon>Ascomycota</taxon>
        <taxon>Pezizomycotina</taxon>
        <taxon>Dothideomycetes</taxon>
        <taxon>Pleosporomycetidae</taxon>
        <taxon>Pleosporales</taxon>
        <taxon>Pleosporineae</taxon>
        <taxon>Phaeosphaeriaceae</taxon>
        <taxon>Ampelomyces</taxon>
    </lineage>
</organism>
<keyword evidence="2 6" id="KW-0812">Transmembrane</keyword>
<evidence type="ECO:0000256" key="6">
    <source>
        <dbReference type="SAM" id="Phobius"/>
    </source>
</evidence>
<dbReference type="InterPro" id="IPR049326">
    <property type="entry name" value="Rhodopsin_dom_fungi"/>
</dbReference>
<reference evidence="8" key="1">
    <citation type="journal article" date="2020" name="Stud. Mycol.">
        <title>101 Dothideomycetes genomes: a test case for predicting lifestyles and emergence of pathogens.</title>
        <authorList>
            <person name="Haridas S."/>
            <person name="Albert R."/>
            <person name="Binder M."/>
            <person name="Bloem J."/>
            <person name="Labutti K."/>
            <person name="Salamov A."/>
            <person name="Andreopoulos B."/>
            <person name="Baker S."/>
            <person name="Barry K."/>
            <person name="Bills G."/>
            <person name="Bluhm B."/>
            <person name="Cannon C."/>
            <person name="Castanera R."/>
            <person name="Culley D."/>
            <person name="Daum C."/>
            <person name="Ezra D."/>
            <person name="Gonzalez J."/>
            <person name="Henrissat B."/>
            <person name="Kuo A."/>
            <person name="Liang C."/>
            <person name="Lipzen A."/>
            <person name="Lutzoni F."/>
            <person name="Magnuson J."/>
            <person name="Mondo S."/>
            <person name="Nolan M."/>
            <person name="Ohm R."/>
            <person name="Pangilinan J."/>
            <person name="Park H.-J."/>
            <person name="Ramirez L."/>
            <person name="Alfaro M."/>
            <person name="Sun H."/>
            <person name="Tritt A."/>
            <person name="Yoshinaga Y."/>
            <person name="Zwiers L.-H."/>
            <person name="Turgeon B."/>
            <person name="Goodwin S."/>
            <person name="Spatafora J."/>
            <person name="Crous P."/>
            <person name="Grigoriev I."/>
        </authorList>
    </citation>
    <scope>NUCLEOTIDE SEQUENCE</scope>
    <source>
        <strain evidence="8">HMLAC05119</strain>
    </source>
</reference>
<dbReference type="EMBL" id="ML979133">
    <property type="protein sequence ID" value="KAF1919682.1"/>
    <property type="molecule type" value="Genomic_DNA"/>
</dbReference>
<evidence type="ECO:0000256" key="2">
    <source>
        <dbReference type="ARBA" id="ARBA00022692"/>
    </source>
</evidence>
<evidence type="ECO:0000313" key="8">
    <source>
        <dbReference type="EMBL" id="KAF1919682.1"/>
    </source>
</evidence>
<dbReference type="Proteomes" id="UP000800096">
    <property type="component" value="Unassembled WGS sequence"/>
</dbReference>
<comment type="subcellular location">
    <subcellularLocation>
        <location evidence="1">Membrane</location>
        <topology evidence="1">Multi-pass membrane protein</topology>
    </subcellularLocation>
</comment>
<sequence>MTEFIPFIMQMMADPPDPNVVPLGNRHATIYGVTIPFHILCWVAVGLRLHTRLRVVRQPGLDDLIIVFALVFKLIGLVAFYGGLREGMGKHIIYIFNNLEMTMIWFYVANGTYIMTTVCVKLSLLFQYLRLFREGYRRVVTWILLIMVVLWGTVFTFMAWFPCFPVSGFWDKRMVPQAKCYGFGYRTVDEAKNTLFAFSGSNIVLDTAIFVLPLTEYFKPDLKRKQILAMTGLFTFGSIVVLMAILRLWSGVKYNNTVTLYDFTWWMPEVWLFSCLEVDFAIISASMPIFWPSVMAKWTEIFVTQEVMVVHARRSHYVQASELDVQMQRLSRRKSNDSYIALTEKVNAPSKSFLSFLDPDTGRSPSPGVAQVEVHTSERLTPFG</sequence>
<feature type="transmembrane region" description="Helical" evidence="6">
    <location>
        <begin position="61"/>
        <end position="84"/>
    </location>
</feature>
<dbReference type="Pfam" id="PF20684">
    <property type="entry name" value="Fung_rhodopsin"/>
    <property type="match status" value="1"/>
</dbReference>
<comment type="similarity">
    <text evidence="5">Belongs to the SAT4 family.</text>
</comment>
<feature type="transmembrane region" description="Helical" evidence="6">
    <location>
        <begin position="270"/>
        <end position="291"/>
    </location>
</feature>
<dbReference type="PANTHER" id="PTHR33048:SF47">
    <property type="entry name" value="INTEGRAL MEMBRANE PROTEIN-RELATED"/>
    <property type="match status" value="1"/>
</dbReference>